<dbReference type="Pfam" id="PF22036">
    <property type="entry name" value="MoaF_like"/>
    <property type="match status" value="1"/>
</dbReference>
<dbReference type="InterPro" id="IPR053892">
    <property type="entry name" value="MoaF-like"/>
</dbReference>
<dbReference type="OrthoDB" id="8780074at2"/>
<dbReference type="EMBL" id="QJSQ01000015">
    <property type="protein sequence ID" value="PYE21274.1"/>
    <property type="molecule type" value="Genomic_DNA"/>
</dbReference>
<dbReference type="Proteomes" id="UP000533533">
    <property type="component" value="Unassembled WGS sequence"/>
</dbReference>
<dbReference type="AlphaFoldDB" id="A0A2U1A9J4"/>
<keyword evidence="5" id="KW-1185">Reference proteome</keyword>
<evidence type="ECO:0000313" key="5">
    <source>
        <dbReference type="Proteomes" id="UP000533533"/>
    </source>
</evidence>
<accession>A0A2U1A9J4</accession>
<evidence type="ECO:0000313" key="3">
    <source>
        <dbReference type="EMBL" id="PYE21274.1"/>
    </source>
</evidence>
<dbReference type="EMBL" id="JACHVZ010000014">
    <property type="protein sequence ID" value="MBB2930522.1"/>
    <property type="molecule type" value="Genomic_DNA"/>
</dbReference>
<comment type="caution">
    <text evidence="3">The sequence shown here is derived from an EMBL/GenBank/DDBJ whole genome shotgun (WGS) entry which is preliminary data.</text>
</comment>
<proteinExistence type="predicted"/>
<gene>
    <name evidence="3" type="ORF">C7410_115117</name>
    <name evidence="2" type="ORF">FHX59_004985</name>
</gene>
<name>A0A2U1A9J4_9BURK</name>
<reference evidence="3 4" key="1">
    <citation type="submission" date="2018-06" db="EMBL/GenBank/DDBJ databases">
        <title>Genomic Encyclopedia of Type Strains, Phase IV (KMG-V): Genome sequencing to study the core and pangenomes of soil and plant-associated prokaryotes.</title>
        <authorList>
            <person name="Whitman W."/>
        </authorList>
    </citation>
    <scope>NUCLEOTIDE SEQUENCE [LARGE SCALE GENOMIC DNA]</scope>
    <source>
        <strain evidence="3 4">SRCL-318</strain>
        <strain evidence="2 5">SRMrh-85</strain>
    </source>
</reference>
<dbReference type="Proteomes" id="UP000247772">
    <property type="component" value="Unassembled WGS sequence"/>
</dbReference>
<feature type="domain" description="MoaF-like" evidence="1">
    <location>
        <begin position="8"/>
        <end position="102"/>
    </location>
</feature>
<protein>
    <recommendedName>
        <fullName evidence="1">MoaF-like domain-containing protein</fullName>
    </recommendedName>
</protein>
<sequence length="103" mass="11608">MTNVFPYAGQEFTVNYGGDLVFKNIYSEDGKHVTAEFLAGEMAGAKMTVPFSWQALPDGNFLLWWQEDDKSTIVHCDNFEAKTTKTFYTKLDGSFYVLDGVIS</sequence>
<evidence type="ECO:0000313" key="2">
    <source>
        <dbReference type="EMBL" id="MBB2930522.1"/>
    </source>
</evidence>
<dbReference type="RefSeq" id="WP_110385712.1">
    <property type="nucleotide sequence ID" value="NZ_JACHVZ010000014.1"/>
</dbReference>
<evidence type="ECO:0000313" key="4">
    <source>
        <dbReference type="Proteomes" id="UP000247772"/>
    </source>
</evidence>
<evidence type="ECO:0000259" key="1">
    <source>
        <dbReference type="Pfam" id="PF22036"/>
    </source>
</evidence>
<organism evidence="3 4">
    <name type="scientific">Paraburkholderia silvatlantica</name>
    <dbReference type="NCBI Taxonomy" id="321895"/>
    <lineage>
        <taxon>Bacteria</taxon>
        <taxon>Pseudomonadati</taxon>
        <taxon>Pseudomonadota</taxon>
        <taxon>Betaproteobacteria</taxon>
        <taxon>Burkholderiales</taxon>
        <taxon>Burkholderiaceae</taxon>
        <taxon>Paraburkholderia</taxon>
    </lineage>
</organism>